<dbReference type="Proteomes" id="UP000000238">
    <property type="component" value="Chromosome"/>
</dbReference>
<reference evidence="4 5" key="1">
    <citation type="journal article" date="2005" name="Nucleic Acids Res.">
        <title>Genomic blueprint of Hahella chejuensis, a marine microbe producing an algicidal agent.</title>
        <authorList>
            <person name="Jeong H."/>
            <person name="Yim J.H."/>
            <person name="Lee C."/>
            <person name="Choi S.-H."/>
            <person name="Park Y.K."/>
            <person name="Yoon S.H."/>
            <person name="Hur C.-G."/>
            <person name="Kang H.-Y."/>
            <person name="Kim D."/>
            <person name="Lee H.H."/>
            <person name="Park K.H."/>
            <person name="Park S.-H."/>
            <person name="Park H.-S."/>
            <person name="Lee H.K."/>
            <person name="Oh T.K."/>
            <person name="Kim J.F."/>
        </authorList>
    </citation>
    <scope>NUCLEOTIDE SEQUENCE [LARGE SCALE GENOMIC DNA]</scope>
    <source>
        <strain evidence="4 5">KCTC 2396</strain>
    </source>
</reference>
<dbReference type="InterPro" id="IPR029063">
    <property type="entry name" value="SAM-dependent_MTases_sf"/>
</dbReference>
<keyword evidence="1 4" id="KW-0489">Methyltransferase</keyword>
<dbReference type="InterPro" id="IPR041698">
    <property type="entry name" value="Methyltransf_25"/>
</dbReference>
<dbReference type="SUPFAM" id="SSF53335">
    <property type="entry name" value="S-adenosyl-L-methionine-dependent methyltransferases"/>
    <property type="match status" value="1"/>
</dbReference>
<keyword evidence="4" id="KW-0830">Ubiquinone</keyword>
<dbReference type="KEGG" id="hch:HCH_05078"/>
<protein>
    <submittedName>
        <fullName evidence="4">Methylase involved in ubiquinone/menaquinone biosynthesis</fullName>
    </submittedName>
</protein>
<evidence type="ECO:0000259" key="3">
    <source>
        <dbReference type="Pfam" id="PF13649"/>
    </source>
</evidence>
<dbReference type="PANTHER" id="PTHR43861:SF1">
    <property type="entry name" value="TRANS-ACONITATE 2-METHYLTRANSFERASE"/>
    <property type="match status" value="1"/>
</dbReference>
<organism evidence="4 5">
    <name type="scientific">Hahella chejuensis (strain KCTC 2396)</name>
    <dbReference type="NCBI Taxonomy" id="349521"/>
    <lineage>
        <taxon>Bacteria</taxon>
        <taxon>Pseudomonadati</taxon>
        <taxon>Pseudomonadota</taxon>
        <taxon>Gammaproteobacteria</taxon>
        <taxon>Oceanospirillales</taxon>
        <taxon>Hahellaceae</taxon>
        <taxon>Hahella</taxon>
    </lineage>
</organism>
<evidence type="ECO:0000313" key="4">
    <source>
        <dbReference type="EMBL" id="ABC31760.1"/>
    </source>
</evidence>
<dbReference type="Pfam" id="PF13649">
    <property type="entry name" value="Methyltransf_25"/>
    <property type="match status" value="1"/>
</dbReference>
<keyword evidence="2" id="KW-0808">Transferase</keyword>
<dbReference type="GO" id="GO:0032259">
    <property type="term" value="P:methylation"/>
    <property type="evidence" value="ECO:0007669"/>
    <property type="project" value="UniProtKB-KW"/>
</dbReference>
<evidence type="ECO:0000256" key="1">
    <source>
        <dbReference type="ARBA" id="ARBA00022603"/>
    </source>
</evidence>
<dbReference type="STRING" id="349521.HCH_05078"/>
<dbReference type="Gene3D" id="3.40.50.150">
    <property type="entry name" value="Vaccinia Virus protein VP39"/>
    <property type="match status" value="1"/>
</dbReference>
<evidence type="ECO:0000313" key="5">
    <source>
        <dbReference type="Proteomes" id="UP000000238"/>
    </source>
</evidence>
<proteinExistence type="predicted"/>
<dbReference type="AlphaFoldDB" id="Q2SC64"/>
<dbReference type="GO" id="GO:0008168">
    <property type="term" value="F:methyltransferase activity"/>
    <property type="evidence" value="ECO:0007669"/>
    <property type="project" value="UniProtKB-KW"/>
</dbReference>
<dbReference type="HOGENOM" id="CLU_1271047_0_0_6"/>
<dbReference type="RefSeq" id="WP_011398825.1">
    <property type="nucleotide sequence ID" value="NC_007645.1"/>
</dbReference>
<accession>Q2SC64</accession>
<dbReference type="OrthoDB" id="8385759at2"/>
<dbReference type="PANTHER" id="PTHR43861">
    <property type="entry name" value="TRANS-ACONITATE 2-METHYLTRANSFERASE-RELATED"/>
    <property type="match status" value="1"/>
</dbReference>
<name>Q2SC64_HAHCH</name>
<sequence>MTTNAVAVKNARDKYRLIGPVYDFLSALYSGKSIHQCKIGMITPDNVKPGDKILFAGVGHGKDAIHAAELGADVTVVDLSATMLSKFQDGLAASGKQHLNIRQVHSDIFKFNEAEQYDMVVANFFLNVFSESMMEEVLRHLIELAKPGAAIVVGDFAFPTGNIVSRAFKQAYWYVAVSLFWLMANNAMHNIYNYPEYMERQGLDIRNKKFFKLLNINCYWSVLGRKQA</sequence>
<evidence type="ECO:0000256" key="2">
    <source>
        <dbReference type="ARBA" id="ARBA00022679"/>
    </source>
</evidence>
<gene>
    <name evidence="4" type="ordered locus">HCH_05078</name>
</gene>
<dbReference type="EMBL" id="CP000155">
    <property type="protein sequence ID" value="ABC31760.1"/>
    <property type="molecule type" value="Genomic_DNA"/>
</dbReference>
<dbReference type="eggNOG" id="COG2226">
    <property type="taxonomic scope" value="Bacteria"/>
</dbReference>
<keyword evidence="5" id="KW-1185">Reference proteome</keyword>
<feature type="domain" description="Methyltransferase" evidence="3">
    <location>
        <begin position="53"/>
        <end position="148"/>
    </location>
</feature>